<evidence type="ECO:0000313" key="3">
    <source>
        <dbReference type="EMBL" id="AKG44321.1"/>
    </source>
</evidence>
<gene>
    <name evidence="3" type="ORF">SXIM_29370</name>
</gene>
<reference evidence="3" key="1">
    <citation type="submission" date="2019-08" db="EMBL/GenBank/DDBJ databases">
        <title>Complete genome sequence of a mangrove-derived Streptomyces xiamenensis.</title>
        <authorList>
            <person name="Xu J."/>
        </authorList>
    </citation>
    <scope>NUCLEOTIDE SEQUENCE</scope>
    <source>
        <strain evidence="3">318</strain>
    </source>
</reference>
<dbReference type="Pfam" id="PF07398">
    <property type="entry name" value="MDMPI_C"/>
    <property type="match status" value="1"/>
</dbReference>
<dbReference type="InterPro" id="IPR024344">
    <property type="entry name" value="MDMPI_metal-binding"/>
</dbReference>
<protein>
    <recommendedName>
        <fullName evidence="5">Maleylpyruvate isomerase family mycothiol-dependent enzyme</fullName>
    </recommendedName>
</protein>
<dbReference type="Proteomes" id="UP000034034">
    <property type="component" value="Chromosome"/>
</dbReference>
<dbReference type="InterPro" id="IPR010872">
    <property type="entry name" value="MDMPI_C-term_domain"/>
</dbReference>
<dbReference type="EMBL" id="CP009922">
    <property type="protein sequence ID" value="AKG44321.1"/>
    <property type="molecule type" value="Genomic_DNA"/>
</dbReference>
<sequence length="229" mass="24161">MRPESYLSHLRRELDAFRATLGADLGAPVEHCGPWTLRDLAGHLGSGNLWAATAVTEGHGDHHPPAPRDPGALLEWYDGGCATLLAALDADPAAPAWSFAPPPTVGFWQRRRAQETLIHRWDAEHALGAAKPLDPVLAADGVAEVFDTMAPRMITRGLATGPPHALRVTATDTGASWTYGPGEPVATLAGPAGELLLLLWGRMAEGEGDLSWSGDRAAGLLVLGSRLTP</sequence>
<dbReference type="PANTHER" id="PTHR40758">
    <property type="entry name" value="CONSERVED PROTEIN"/>
    <property type="match status" value="1"/>
</dbReference>
<feature type="domain" description="Mycothiol-dependent maleylpyruvate isomerase metal-binding" evidence="2">
    <location>
        <begin position="8"/>
        <end position="123"/>
    </location>
</feature>
<dbReference type="PATRIC" id="fig|408015.6.peg.2973"/>
<dbReference type="GO" id="GO:0046872">
    <property type="term" value="F:metal ion binding"/>
    <property type="evidence" value="ECO:0007669"/>
    <property type="project" value="InterPro"/>
</dbReference>
<dbReference type="InterPro" id="IPR034660">
    <property type="entry name" value="DinB/YfiT-like"/>
</dbReference>
<dbReference type="HOGENOM" id="CLU_070584_1_0_11"/>
<dbReference type="AlphaFoldDB" id="A0A0F7CPA5"/>
<dbReference type="InterPro" id="IPR017517">
    <property type="entry name" value="Maleyloyr_isom"/>
</dbReference>
<dbReference type="STRING" id="408015.SXIM_29370"/>
<accession>A0A0F7CPA5</accession>
<keyword evidence="4" id="KW-1185">Reference proteome</keyword>
<evidence type="ECO:0000259" key="2">
    <source>
        <dbReference type="Pfam" id="PF11716"/>
    </source>
</evidence>
<dbReference type="SUPFAM" id="SSF109854">
    <property type="entry name" value="DinB/YfiT-like putative metalloenzymes"/>
    <property type="match status" value="1"/>
</dbReference>
<dbReference type="GO" id="GO:0005886">
    <property type="term" value="C:plasma membrane"/>
    <property type="evidence" value="ECO:0007669"/>
    <property type="project" value="TreeGrafter"/>
</dbReference>
<dbReference type="KEGG" id="sxi:SXIM_29370"/>
<evidence type="ECO:0000313" key="4">
    <source>
        <dbReference type="Proteomes" id="UP000034034"/>
    </source>
</evidence>
<evidence type="ECO:0008006" key="5">
    <source>
        <dbReference type="Google" id="ProtNLM"/>
    </source>
</evidence>
<dbReference type="Pfam" id="PF11716">
    <property type="entry name" value="MDMPI_N"/>
    <property type="match status" value="1"/>
</dbReference>
<dbReference type="PANTHER" id="PTHR40758:SF1">
    <property type="entry name" value="CONSERVED PROTEIN"/>
    <property type="match status" value="1"/>
</dbReference>
<organism evidence="3 4">
    <name type="scientific">Streptomyces xiamenensis</name>
    <dbReference type="NCBI Taxonomy" id="408015"/>
    <lineage>
        <taxon>Bacteria</taxon>
        <taxon>Bacillati</taxon>
        <taxon>Actinomycetota</taxon>
        <taxon>Actinomycetes</taxon>
        <taxon>Kitasatosporales</taxon>
        <taxon>Streptomycetaceae</taxon>
        <taxon>Streptomyces</taxon>
    </lineage>
</organism>
<dbReference type="RefSeq" id="WP_046724285.1">
    <property type="nucleotide sequence ID" value="NZ_CP009922.3"/>
</dbReference>
<proteinExistence type="predicted"/>
<dbReference type="NCBIfam" id="TIGR03083">
    <property type="entry name" value="maleylpyruvate isomerase family mycothiol-dependent enzyme"/>
    <property type="match status" value="1"/>
</dbReference>
<evidence type="ECO:0000259" key="1">
    <source>
        <dbReference type="Pfam" id="PF07398"/>
    </source>
</evidence>
<feature type="domain" description="MDMPI C-terminal" evidence="1">
    <location>
        <begin position="137"/>
        <end position="218"/>
    </location>
</feature>
<name>A0A0F7CPA5_9ACTN</name>